<evidence type="ECO:0000256" key="1">
    <source>
        <dbReference type="SAM" id="Phobius"/>
    </source>
</evidence>
<sequence length="341" mass="39394">MATSNRKKRMFVPYKEVYSLDIKSRILFKQLSELYLFEHEPVDQKRFLKMGFFVEKSIISWQGAEGIGFHCPPCANDIIVYGKALSKRLKIKTLKTRRHNQMIAAYKIMLNKLNQLRPIIRDRFEKISDSLKEGFCDPILEMVVGNRVYYTLNPRTGTLTFLRDIGSGDSRGYPFPEFYRSAISIPIPADAKRRGCTVNMCTYDSHFGNFRITDNDDPEITLKSNHKDFYLSGISLMSRVIMCSLGDGRVFIMYCNQAITGTKIIDSTTHLEVDKPLLEIESDIQKLNFRFDTTLSFRLIPFTESQKYDIKKKLTETMPLIPIVLVQICIAYLLPLDSKNK</sequence>
<dbReference type="EMBL" id="MK072386">
    <property type="protein sequence ID" value="AYV83071.1"/>
    <property type="molecule type" value="Genomic_DNA"/>
</dbReference>
<protein>
    <submittedName>
        <fullName evidence="2">Uncharacterized protein</fullName>
    </submittedName>
</protein>
<evidence type="ECO:0000313" key="2">
    <source>
        <dbReference type="EMBL" id="AYV83071.1"/>
    </source>
</evidence>
<gene>
    <name evidence="2" type="ORF">Hyperionvirus4_36</name>
</gene>
<keyword evidence="1" id="KW-1133">Transmembrane helix</keyword>
<name>A0A3G5AA42_9VIRU</name>
<proteinExistence type="predicted"/>
<keyword evidence="1" id="KW-0472">Membrane</keyword>
<reference evidence="2" key="1">
    <citation type="submission" date="2018-10" db="EMBL/GenBank/DDBJ databases">
        <title>Hidden diversity of soil giant viruses.</title>
        <authorList>
            <person name="Schulz F."/>
            <person name="Alteio L."/>
            <person name="Goudeau D."/>
            <person name="Ryan E.M."/>
            <person name="Malmstrom R.R."/>
            <person name="Blanchard J."/>
            <person name="Woyke T."/>
        </authorList>
    </citation>
    <scope>NUCLEOTIDE SEQUENCE</scope>
    <source>
        <strain evidence="2">HYV1</strain>
    </source>
</reference>
<feature type="transmembrane region" description="Helical" evidence="1">
    <location>
        <begin position="317"/>
        <end position="335"/>
    </location>
</feature>
<keyword evidence="1" id="KW-0812">Transmembrane</keyword>
<accession>A0A3G5AA42</accession>
<organism evidence="2">
    <name type="scientific">Hyperionvirus sp</name>
    <dbReference type="NCBI Taxonomy" id="2487770"/>
    <lineage>
        <taxon>Viruses</taxon>
        <taxon>Varidnaviria</taxon>
        <taxon>Bamfordvirae</taxon>
        <taxon>Nucleocytoviricota</taxon>
        <taxon>Megaviricetes</taxon>
        <taxon>Imitervirales</taxon>
        <taxon>Mimiviridae</taxon>
        <taxon>Klosneuvirinae</taxon>
    </lineage>
</organism>